<dbReference type="PROSITE" id="PS51371">
    <property type="entry name" value="CBS"/>
    <property type="match status" value="1"/>
</dbReference>
<keyword evidence="14" id="KW-1185">Reference proteome</keyword>
<evidence type="ECO:0000256" key="8">
    <source>
        <dbReference type="PROSITE-ProRule" id="PRU00703"/>
    </source>
</evidence>
<dbReference type="OrthoDB" id="9798188at2"/>
<dbReference type="InterPro" id="IPR000644">
    <property type="entry name" value="CBS_dom"/>
</dbReference>
<evidence type="ECO:0000259" key="11">
    <source>
        <dbReference type="PROSITE" id="PS51371"/>
    </source>
</evidence>
<evidence type="ECO:0000256" key="2">
    <source>
        <dbReference type="ARBA" id="ARBA00022475"/>
    </source>
</evidence>
<keyword evidence="3 9" id="KW-0812">Transmembrane</keyword>
<sequence>MEILIIFILTLLNGFFALSEIALVSVKKSRIEHLAAQGSSKAKMVLKLLENPENFLSSVQVGITLIGIISGAYGGATLTDDMEGILSQFTFLGSYVHLVSLFIVIGGITYFTIVVGELVPKTIAMNNSESIALFCVPIIRVFTMITFPFVKLLSFSTNLILKLFGVKENDSERVNEEELRFMLKTAGKQGVPESEESQAMQNLFSFTDQTAKSLMTHSSEVEWINYNWDKQTIFNKIKESAHSRFIVADGTLDVPKGMINIKDVLENYSNEDFSIDQILTRPIYVIQNTPAFKILALFKDRKQYLGVVVDEFGSVLGIITLHDLIEAIVGDLPDEDETDEKHIIPREDGSYLLNGRTLIFELNQYFSKEVIEDNISSYSTVSGFMIERLRAMPHAGDIVLYEEYRFEIVDMDGVRIDKQLTLKNEEFTRRFSLHILPKRFVRIRHYGILSSSWKRGKLQQLQQDLNIIRPEIETKTQLKKCYCCKVGNLVTLHVFGQRGPPKAYLIENTLAYVN</sequence>
<evidence type="ECO:0000256" key="5">
    <source>
        <dbReference type="ARBA" id="ARBA00022989"/>
    </source>
</evidence>
<dbReference type="SMART" id="SM01091">
    <property type="entry name" value="CorC_HlyC"/>
    <property type="match status" value="1"/>
</dbReference>
<keyword evidence="5 9" id="KW-1133">Transmembrane helix</keyword>
<evidence type="ECO:0000256" key="1">
    <source>
        <dbReference type="ARBA" id="ARBA00004651"/>
    </source>
</evidence>
<evidence type="ECO:0000313" key="14">
    <source>
        <dbReference type="Proteomes" id="UP000310477"/>
    </source>
</evidence>
<evidence type="ECO:0000256" key="4">
    <source>
        <dbReference type="ARBA" id="ARBA00022737"/>
    </source>
</evidence>
<dbReference type="GO" id="GO:0004803">
    <property type="term" value="F:transposase activity"/>
    <property type="evidence" value="ECO:0007669"/>
    <property type="project" value="InterPro"/>
</dbReference>
<evidence type="ECO:0000256" key="10">
    <source>
        <dbReference type="SAM" id="Phobius"/>
    </source>
</evidence>
<reference evidence="13 14" key="1">
    <citation type="submission" date="2019-04" db="EMBL/GenBank/DDBJ databases">
        <title>Pedobacter sp. AR-2-6 sp. nov., isolated from Arctic soil.</title>
        <authorList>
            <person name="Dahal R.H."/>
            <person name="Kim D.-U."/>
        </authorList>
    </citation>
    <scope>NUCLEOTIDE SEQUENCE [LARGE SCALE GENOMIC DNA]</scope>
    <source>
        <strain evidence="13 14">AR-2-6</strain>
    </source>
</reference>
<comment type="subcellular location">
    <subcellularLocation>
        <location evidence="1">Cell membrane</location>
        <topology evidence="1">Multi-pass membrane protein</topology>
    </subcellularLocation>
</comment>
<dbReference type="GO" id="GO:0050660">
    <property type="term" value="F:flavin adenine dinucleotide binding"/>
    <property type="evidence" value="ECO:0007669"/>
    <property type="project" value="InterPro"/>
</dbReference>
<dbReference type="InterPro" id="IPR044751">
    <property type="entry name" value="Ion_transp-like_CBS"/>
</dbReference>
<dbReference type="SUPFAM" id="SSF56176">
    <property type="entry name" value="FAD-binding/transporter-associated domain-like"/>
    <property type="match status" value="1"/>
</dbReference>
<dbReference type="PROSITE" id="PS51846">
    <property type="entry name" value="CNNM"/>
    <property type="match status" value="1"/>
</dbReference>
<dbReference type="InterPro" id="IPR046342">
    <property type="entry name" value="CBS_dom_sf"/>
</dbReference>
<dbReference type="Gene3D" id="3.10.580.10">
    <property type="entry name" value="CBS-domain"/>
    <property type="match status" value="1"/>
</dbReference>
<dbReference type="InterPro" id="IPR051676">
    <property type="entry name" value="UPF0053_domain"/>
</dbReference>
<evidence type="ECO:0000256" key="6">
    <source>
        <dbReference type="ARBA" id="ARBA00023122"/>
    </source>
</evidence>
<dbReference type="RefSeq" id="WP_136878537.1">
    <property type="nucleotide sequence ID" value="NZ_SWBO01000019.1"/>
</dbReference>
<dbReference type="GO" id="GO:0006313">
    <property type="term" value="P:DNA transposition"/>
    <property type="evidence" value="ECO:0007669"/>
    <property type="project" value="InterPro"/>
</dbReference>
<feature type="domain" description="CNNM transmembrane" evidence="12">
    <location>
        <begin position="1"/>
        <end position="200"/>
    </location>
</feature>
<comment type="caution">
    <text evidence="13">The sequence shown here is derived from an EMBL/GenBank/DDBJ whole genome shotgun (WGS) entry which is preliminary data.</text>
</comment>
<keyword evidence="7 9" id="KW-0472">Membrane</keyword>
<dbReference type="PANTHER" id="PTHR43099">
    <property type="entry name" value="UPF0053 PROTEIN YRKA"/>
    <property type="match status" value="1"/>
</dbReference>
<dbReference type="SUPFAM" id="SSF54631">
    <property type="entry name" value="CBS-domain pair"/>
    <property type="match status" value="1"/>
</dbReference>
<dbReference type="Pfam" id="PF03471">
    <property type="entry name" value="CorC_HlyC"/>
    <property type="match status" value="1"/>
</dbReference>
<feature type="transmembrane region" description="Helical" evidence="10">
    <location>
        <begin position="95"/>
        <end position="119"/>
    </location>
</feature>
<dbReference type="Pfam" id="PF01595">
    <property type="entry name" value="CNNM"/>
    <property type="match status" value="1"/>
</dbReference>
<evidence type="ECO:0000313" key="13">
    <source>
        <dbReference type="EMBL" id="TKB96448.1"/>
    </source>
</evidence>
<proteinExistence type="predicted"/>
<dbReference type="Pfam" id="PF00571">
    <property type="entry name" value="CBS"/>
    <property type="match status" value="1"/>
</dbReference>
<dbReference type="InterPro" id="IPR005170">
    <property type="entry name" value="Transptr-assoc_dom"/>
</dbReference>
<name>A0A4U1BXZ9_9SPHI</name>
<keyword evidence="2" id="KW-1003">Cell membrane</keyword>
<dbReference type="GO" id="GO:0005886">
    <property type="term" value="C:plasma membrane"/>
    <property type="evidence" value="ECO:0007669"/>
    <property type="project" value="UniProtKB-SubCell"/>
</dbReference>
<evidence type="ECO:0000256" key="9">
    <source>
        <dbReference type="PROSITE-ProRule" id="PRU01193"/>
    </source>
</evidence>
<accession>A0A4U1BXZ9</accession>
<dbReference type="InterPro" id="IPR036318">
    <property type="entry name" value="FAD-bd_PCMH-like_sf"/>
</dbReference>
<evidence type="ECO:0000256" key="3">
    <source>
        <dbReference type="ARBA" id="ARBA00022692"/>
    </source>
</evidence>
<dbReference type="AlphaFoldDB" id="A0A4U1BXZ9"/>
<dbReference type="CDD" id="cd04590">
    <property type="entry name" value="CBS_pair_CorC_HlyC_assoc"/>
    <property type="match status" value="1"/>
</dbReference>
<keyword evidence="4" id="KW-0677">Repeat</keyword>
<dbReference type="GO" id="GO:0003677">
    <property type="term" value="F:DNA binding"/>
    <property type="evidence" value="ECO:0007669"/>
    <property type="project" value="InterPro"/>
</dbReference>
<feature type="transmembrane region" description="Helical" evidence="10">
    <location>
        <begin position="6"/>
        <end position="26"/>
    </location>
</feature>
<evidence type="ECO:0000259" key="12">
    <source>
        <dbReference type="PROSITE" id="PS51846"/>
    </source>
</evidence>
<dbReference type="EMBL" id="SWBO01000019">
    <property type="protein sequence ID" value="TKB96448.1"/>
    <property type="molecule type" value="Genomic_DNA"/>
</dbReference>
<keyword evidence="6 8" id="KW-0129">CBS domain</keyword>
<evidence type="ECO:0000256" key="7">
    <source>
        <dbReference type="ARBA" id="ARBA00023136"/>
    </source>
</evidence>
<organism evidence="13 14">
    <name type="scientific">Pedobacter cryotolerans</name>
    <dbReference type="NCBI Taxonomy" id="2571270"/>
    <lineage>
        <taxon>Bacteria</taxon>
        <taxon>Pseudomonadati</taxon>
        <taxon>Bacteroidota</taxon>
        <taxon>Sphingobacteriia</taxon>
        <taxon>Sphingobacteriales</taxon>
        <taxon>Sphingobacteriaceae</taxon>
        <taxon>Pedobacter</taxon>
    </lineage>
</organism>
<dbReference type="Proteomes" id="UP000310477">
    <property type="component" value="Unassembled WGS sequence"/>
</dbReference>
<feature type="transmembrane region" description="Helical" evidence="10">
    <location>
        <begin position="131"/>
        <end position="150"/>
    </location>
</feature>
<protein>
    <submittedName>
        <fullName evidence="13">DUF21 domain-containing protein</fullName>
    </submittedName>
</protein>
<dbReference type="InterPro" id="IPR016169">
    <property type="entry name" value="FAD-bd_PCMH_sub2"/>
</dbReference>
<dbReference type="Gene3D" id="3.30.465.10">
    <property type="match status" value="1"/>
</dbReference>
<feature type="transmembrane region" description="Helical" evidence="10">
    <location>
        <begin position="54"/>
        <end position="75"/>
    </location>
</feature>
<dbReference type="PANTHER" id="PTHR43099:SF2">
    <property type="entry name" value="UPF0053 PROTEIN YRKA"/>
    <property type="match status" value="1"/>
</dbReference>
<feature type="domain" description="CBS" evidence="11">
    <location>
        <begin position="278"/>
        <end position="335"/>
    </location>
</feature>
<dbReference type="InterPro" id="IPR002550">
    <property type="entry name" value="CNNM"/>
</dbReference>
<gene>
    <name evidence="13" type="ORF">FA045_18345</name>
</gene>